<evidence type="ECO:0000256" key="7">
    <source>
        <dbReference type="ARBA" id="ARBA00022840"/>
    </source>
</evidence>
<dbReference type="InterPro" id="IPR005467">
    <property type="entry name" value="His_kinase_dom"/>
</dbReference>
<keyword evidence="7" id="KW-0067">ATP-binding</keyword>
<keyword evidence="9" id="KW-0175">Coiled coil</keyword>
<dbReference type="SUPFAM" id="SSF47384">
    <property type="entry name" value="Homodimeric domain of signal transducing histidine kinase"/>
    <property type="match status" value="1"/>
</dbReference>
<evidence type="ECO:0000256" key="2">
    <source>
        <dbReference type="ARBA" id="ARBA00012438"/>
    </source>
</evidence>
<feature type="transmembrane region" description="Helical" evidence="10">
    <location>
        <begin position="137"/>
        <end position="155"/>
    </location>
</feature>
<evidence type="ECO:0000256" key="6">
    <source>
        <dbReference type="ARBA" id="ARBA00022777"/>
    </source>
</evidence>
<keyword evidence="8" id="KW-0902">Two-component regulatory system</keyword>
<name>D8WUH7_CLOSG</name>
<sequence>MTVSVRYMSEINQSREKNIYSITCIVKLVSLLFSSIILYNYLSQNNCANKNSYYNTAFAILLSLIMTAIYLIWSFFTVKTRMFKNILFIQRIENIFFILIFTILVIMSGKYNSQYKYLFLFIIITTTIQRGLKSGMFISIISSVIILTIDLSMANYNCINTYFENDLILSGVFILTAISLGYYVKLGNESIKQKNIQLENLNKKLNEKDSQRKYIEELLFKNDTCYNLLIENARDAIIIHRKDKIVFANESASELLICDNNAELQNININKFIVQEEQKKIKNKLELVYKNKTDMICVEQIIQNNKREKINVESICTYIIYNNKPAILSILRDITSQKQVEKLQKDVEKNIELLNESREYNKLITDFLANISHELKTPLNVIFTAVQILDLYKKDGNSYDKKEQYIKVIKQNCYRLMRLINNLLDTTKLDSGYLKLNLVNCNIVNLIEEITLSVVYYAESKDINIIFDTDVEEKIMAVDPDKIERIILNLLSNAIKFTGSGGNIYVNIKDCKDSITISVKDTGIGIPQDKIENIFERFVQVDKTLRRNKEGSGIGLYLVKSFVNMHEGTIDIQSVIGKGSEFIINIPVKLVKEESESENSILYTPSKEYVDMEFADIYSEFSSK</sequence>
<dbReference type="SUPFAM" id="SSF55785">
    <property type="entry name" value="PYP-like sensor domain (PAS domain)"/>
    <property type="match status" value="1"/>
</dbReference>
<feature type="coiled-coil region" evidence="9">
    <location>
        <begin position="188"/>
        <end position="218"/>
    </location>
</feature>
<dbReference type="Gene3D" id="1.10.287.130">
    <property type="match status" value="1"/>
</dbReference>
<accession>D8WUH7</accession>
<reference evidence="12" key="1">
    <citation type="journal article" date="2010" name="Appl. Environ. Microbiol.">
        <title>Regulation of neurotoxin production and sporulation by a Putative agrBD signaling system in proteolytic Clostridium botulinum.</title>
        <authorList>
            <person name="Cooksley C.M."/>
            <person name="Davis I.J."/>
            <person name="Winzer K."/>
            <person name="Chan W.C."/>
            <person name="Peck M.W."/>
            <person name="Minton N.P."/>
        </authorList>
    </citation>
    <scope>NUCLEOTIDE SEQUENCE</scope>
    <source>
        <strain evidence="12">NCIMB 10696</strain>
    </source>
</reference>
<evidence type="ECO:0000256" key="8">
    <source>
        <dbReference type="ARBA" id="ARBA00023012"/>
    </source>
</evidence>
<dbReference type="Pfam" id="PF00512">
    <property type="entry name" value="HisKA"/>
    <property type="match status" value="1"/>
</dbReference>
<dbReference type="InterPro" id="IPR050736">
    <property type="entry name" value="Sensor_HK_Regulatory"/>
</dbReference>
<keyword evidence="3" id="KW-0597">Phosphoprotein</keyword>
<dbReference type="EC" id="2.7.13.3" evidence="2"/>
<dbReference type="EMBL" id="GU295191">
    <property type="protein sequence ID" value="ADJ55757.1"/>
    <property type="molecule type" value="Genomic_DNA"/>
</dbReference>
<evidence type="ECO:0000256" key="9">
    <source>
        <dbReference type="SAM" id="Coils"/>
    </source>
</evidence>
<dbReference type="InterPro" id="IPR036890">
    <property type="entry name" value="HATPase_C_sf"/>
</dbReference>
<dbReference type="Gene3D" id="3.30.450.20">
    <property type="entry name" value="PAS domain"/>
    <property type="match status" value="1"/>
</dbReference>
<evidence type="ECO:0000256" key="3">
    <source>
        <dbReference type="ARBA" id="ARBA00022553"/>
    </source>
</evidence>
<dbReference type="Gene3D" id="3.30.565.10">
    <property type="entry name" value="Histidine kinase-like ATPase, C-terminal domain"/>
    <property type="match status" value="1"/>
</dbReference>
<keyword evidence="10" id="KW-1133">Transmembrane helix</keyword>
<dbReference type="FunFam" id="3.30.565.10:FF:000037">
    <property type="entry name" value="Hybrid sensor histidine kinase/response regulator"/>
    <property type="match status" value="1"/>
</dbReference>
<keyword evidence="10" id="KW-0472">Membrane</keyword>
<dbReference type="InterPro" id="IPR035965">
    <property type="entry name" value="PAS-like_dom_sf"/>
</dbReference>
<dbReference type="SMART" id="SM00387">
    <property type="entry name" value="HATPase_c"/>
    <property type="match status" value="1"/>
</dbReference>
<evidence type="ECO:0000256" key="4">
    <source>
        <dbReference type="ARBA" id="ARBA00022679"/>
    </source>
</evidence>
<dbReference type="SMART" id="SM00388">
    <property type="entry name" value="HisKA"/>
    <property type="match status" value="1"/>
</dbReference>
<dbReference type="NCBIfam" id="TIGR00229">
    <property type="entry name" value="sensory_box"/>
    <property type="match status" value="1"/>
</dbReference>
<dbReference type="PROSITE" id="PS50109">
    <property type="entry name" value="HIS_KIN"/>
    <property type="match status" value="1"/>
</dbReference>
<dbReference type="InterPro" id="IPR036097">
    <property type="entry name" value="HisK_dim/P_sf"/>
</dbReference>
<dbReference type="SUPFAM" id="SSF55874">
    <property type="entry name" value="ATPase domain of HSP90 chaperone/DNA topoisomerase II/histidine kinase"/>
    <property type="match status" value="1"/>
</dbReference>
<feature type="domain" description="Histidine kinase" evidence="11">
    <location>
        <begin position="370"/>
        <end position="590"/>
    </location>
</feature>
<keyword evidence="6" id="KW-0418">Kinase</keyword>
<keyword evidence="5" id="KW-0547">Nucleotide-binding</keyword>
<dbReference type="InterPro" id="IPR000014">
    <property type="entry name" value="PAS"/>
</dbReference>
<evidence type="ECO:0000313" key="12">
    <source>
        <dbReference type="EMBL" id="ADJ55757.1"/>
    </source>
</evidence>
<dbReference type="CDD" id="cd00082">
    <property type="entry name" value="HisKA"/>
    <property type="match status" value="1"/>
</dbReference>
<keyword evidence="10" id="KW-0812">Transmembrane</keyword>
<keyword evidence="4" id="KW-0808">Transferase</keyword>
<dbReference type="InterPro" id="IPR003661">
    <property type="entry name" value="HisK_dim/P_dom"/>
</dbReference>
<feature type="transmembrane region" description="Helical" evidence="10">
    <location>
        <begin position="53"/>
        <end position="76"/>
    </location>
</feature>
<protein>
    <recommendedName>
        <fullName evidence="2">histidine kinase</fullName>
        <ecNumber evidence="2">2.7.13.3</ecNumber>
    </recommendedName>
</protein>
<dbReference type="GO" id="GO:0005524">
    <property type="term" value="F:ATP binding"/>
    <property type="evidence" value="ECO:0007669"/>
    <property type="project" value="UniProtKB-KW"/>
</dbReference>
<evidence type="ECO:0000256" key="10">
    <source>
        <dbReference type="SAM" id="Phobius"/>
    </source>
</evidence>
<dbReference type="PRINTS" id="PR00344">
    <property type="entry name" value="BCTRLSENSOR"/>
</dbReference>
<organism evidence="12">
    <name type="scientific">Clostridium sporogenes</name>
    <dbReference type="NCBI Taxonomy" id="1509"/>
    <lineage>
        <taxon>Bacteria</taxon>
        <taxon>Bacillati</taxon>
        <taxon>Bacillota</taxon>
        <taxon>Clostridia</taxon>
        <taxon>Eubacteriales</taxon>
        <taxon>Clostridiaceae</taxon>
        <taxon>Clostridium</taxon>
    </lineage>
</organism>
<dbReference type="GO" id="GO:0000155">
    <property type="term" value="F:phosphorelay sensor kinase activity"/>
    <property type="evidence" value="ECO:0007669"/>
    <property type="project" value="InterPro"/>
</dbReference>
<dbReference type="PANTHER" id="PTHR43711:SF26">
    <property type="entry name" value="SENSOR HISTIDINE KINASE RCSC"/>
    <property type="match status" value="1"/>
</dbReference>
<dbReference type="InterPro" id="IPR004358">
    <property type="entry name" value="Sig_transdc_His_kin-like_C"/>
</dbReference>
<evidence type="ECO:0000256" key="5">
    <source>
        <dbReference type="ARBA" id="ARBA00022741"/>
    </source>
</evidence>
<feature type="transmembrane region" description="Helical" evidence="10">
    <location>
        <begin position="167"/>
        <end position="184"/>
    </location>
</feature>
<feature type="transmembrane region" description="Helical" evidence="10">
    <location>
        <begin position="20"/>
        <end position="41"/>
    </location>
</feature>
<evidence type="ECO:0000256" key="1">
    <source>
        <dbReference type="ARBA" id="ARBA00000085"/>
    </source>
</evidence>
<dbReference type="Pfam" id="PF02518">
    <property type="entry name" value="HATPase_c"/>
    <property type="match status" value="1"/>
</dbReference>
<evidence type="ECO:0000259" key="11">
    <source>
        <dbReference type="PROSITE" id="PS50109"/>
    </source>
</evidence>
<proteinExistence type="predicted"/>
<feature type="transmembrane region" description="Helical" evidence="10">
    <location>
        <begin position="88"/>
        <end position="109"/>
    </location>
</feature>
<dbReference type="InterPro" id="IPR003594">
    <property type="entry name" value="HATPase_dom"/>
</dbReference>
<comment type="catalytic activity">
    <reaction evidence="1">
        <text>ATP + protein L-histidine = ADP + protein N-phospho-L-histidine.</text>
        <dbReference type="EC" id="2.7.13.3"/>
    </reaction>
</comment>
<dbReference type="PANTHER" id="PTHR43711">
    <property type="entry name" value="TWO-COMPONENT HISTIDINE KINASE"/>
    <property type="match status" value="1"/>
</dbReference>
<dbReference type="AlphaFoldDB" id="D8WUH7"/>